<proteinExistence type="predicted"/>
<gene>
    <name evidence="1" type="ORF">CDEB00056_LOCUS6239</name>
</gene>
<evidence type="ECO:0000313" key="1">
    <source>
        <dbReference type="EMBL" id="CAE0461398.1"/>
    </source>
</evidence>
<dbReference type="EMBL" id="HBIO01008200">
    <property type="protein sequence ID" value="CAE0461398.1"/>
    <property type="molecule type" value="Transcribed_RNA"/>
</dbReference>
<accession>A0A7S3V788</accession>
<name>A0A7S3V788_9STRA</name>
<reference evidence="1" key="1">
    <citation type="submission" date="2021-01" db="EMBL/GenBank/DDBJ databases">
        <authorList>
            <person name="Corre E."/>
            <person name="Pelletier E."/>
            <person name="Niang G."/>
            <person name="Scheremetjew M."/>
            <person name="Finn R."/>
            <person name="Kale V."/>
            <person name="Holt S."/>
            <person name="Cochrane G."/>
            <person name="Meng A."/>
            <person name="Brown T."/>
            <person name="Cohen L."/>
        </authorList>
    </citation>
    <scope>NUCLEOTIDE SEQUENCE</scope>
    <source>
        <strain evidence="1">MM31A-1</strain>
    </source>
</reference>
<protein>
    <submittedName>
        <fullName evidence="1">Uncharacterized protein</fullName>
    </submittedName>
</protein>
<organism evidence="1">
    <name type="scientific">Chaetoceros debilis</name>
    <dbReference type="NCBI Taxonomy" id="122233"/>
    <lineage>
        <taxon>Eukaryota</taxon>
        <taxon>Sar</taxon>
        <taxon>Stramenopiles</taxon>
        <taxon>Ochrophyta</taxon>
        <taxon>Bacillariophyta</taxon>
        <taxon>Coscinodiscophyceae</taxon>
        <taxon>Chaetocerotophycidae</taxon>
        <taxon>Chaetocerotales</taxon>
        <taxon>Chaetocerotaceae</taxon>
        <taxon>Chaetoceros</taxon>
    </lineage>
</organism>
<sequence length="430" mass="49188">MGITFRSGGYIKFVHIGGRTIKDGEAVAIWNRNGKHREIIGPRRVQLFQSTIRFLTRFKAESHQYLVVKHRSGKREHICGPAMLYENPAFHDEVSVEDGILLKSLDEYVVVNDFNKDNDGSRATSTLFEPVKDSKFVEYSERGIVQGPTLFVPTPNEVVHKFEWSTFCEDGKLSKEDKSQFHVIKTTSHSLGKSLISLEFELPNTHSIHAEIDVQYNISEQSIHSLIKVQDPIMKLYQAMQADAIFIGNSISIDDICDENGNRGNISNAIGDIKAYLELGKVAKECGIDISMLRVTKWWMNEDFMKMIRIERNLTSRVQSEFAEKEQRQKILQLDQDNRCKAIKDEAELKRMKLTSDDELFQEMHEKKMASLERKLALQALEEKAANELKEAKDEGTLAFLAKLSDMDVDLTKYLTSHREKDSSDSSIFK</sequence>
<dbReference type="AlphaFoldDB" id="A0A7S3V788"/>